<evidence type="ECO:0000256" key="19">
    <source>
        <dbReference type="RuleBase" id="RU363061"/>
    </source>
</evidence>
<keyword evidence="9 19" id="KW-0479">Metal-binding</keyword>
<evidence type="ECO:0000256" key="2">
    <source>
        <dbReference type="ARBA" id="ARBA00004673"/>
    </source>
</evidence>
<reference evidence="22 23" key="1">
    <citation type="submission" date="2018-08" db="EMBL/GenBank/DDBJ databases">
        <title>Aeromicrobium sp. M2KJ-4, whole genome shotgun sequence.</title>
        <authorList>
            <person name="Tuo L."/>
        </authorList>
    </citation>
    <scope>NUCLEOTIDE SEQUENCE [LARGE SCALE GENOMIC DNA]</scope>
    <source>
        <strain evidence="22 23">M2KJ-4</strain>
    </source>
</reference>
<dbReference type="Proteomes" id="UP000265581">
    <property type="component" value="Unassembled WGS sequence"/>
</dbReference>
<keyword evidence="12 19" id="KW-1133">Transmembrane helix</keyword>
<dbReference type="GO" id="GO:0022904">
    <property type="term" value="P:respiratory electron transport chain"/>
    <property type="evidence" value="ECO:0007669"/>
    <property type="project" value="TreeGrafter"/>
</dbReference>
<feature type="transmembrane region" description="Helical" evidence="19">
    <location>
        <begin position="254"/>
        <end position="278"/>
    </location>
</feature>
<dbReference type="OrthoDB" id="9803294at2"/>
<protein>
    <recommendedName>
        <fullName evidence="19">Cytochrome c oxidase subunit 1</fullName>
        <ecNumber evidence="19">7.1.1.9</ecNumber>
    </recommendedName>
</protein>
<feature type="transmembrane region" description="Helical" evidence="19">
    <location>
        <begin position="82"/>
        <end position="106"/>
    </location>
</feature>
<evidence type="ECO:0000256" key="3">
    <source>
        <dbReference type="ARBA" id="ARBA00009578"/>
    </source>
</evidence>
<dbReference type="InterPro" id="IPR023616">
    <property type="entry name" value="Cyt_c_oxase-like_su1_dom"/>
</dbReference>
<dbReference type="NCBIfam" id="TIGR02891">
    <property type="entry name" value="CtaD_CoxA"/>
    <property type="match status" value="1"/>
</dbReference>
<evidence type="ECO:0000256" key="1">
    <source>
        <dbReference type="ARBA" id="ARBA00004651"/>
    </source>
</evidence>
<keyword evidence="7 18" id="KW-0679">Respiratory chain</keyword>
<keyword evidence="22" id="KW-0560">Oxidoreductase</keyword>
<dbReference type="InterPro" id="IPR000883">
    <property type="entry name" value="Cyt_C_Oxase_1"/>
</dbReference>
<comment type="similarity">
    <text evidence="3 18">Belongs to the heme-copper respiratory oxidase family.</text>
</comment>
<comment type="caution">
    <text evidence="22">The sequence shown here is derived from an EMBL/GenBank/DDBJ whole genome shotgun (WGS) entry which is preliminary data.</text>
</comment>
<comment type="pathway">
    <text evidence="2 19">Energy metabolism; oxidative phosphorylation.</text>
</comment>
<evidence type="ECO:0000256" key="12">
    <source>
        <dbReference type="ARBA" id="ARBA00022989"/>
    </source>
</evidence>
<accession>A0A371P3E2</accession>
<evidence type="ECO:0000313" key="22">
    <source>
        <dbReference type="EMBL" id="REK70441.1"/>
    </source>
</evidence>
<dbReference type="GO" id="GO:0020037">
    <property type="term" value="F:heme binding"/>
    <property type="evidence" value="ECO:0007669"/>
    <property type="project" value="InterPro"/>
</dbReference>
<evidence type="ECO:0000256" key="6">
    <source>
        <dbReference type="ARBA" id="ARBA00022617"/>
    </source>
</evidence>
<evidence type="ECO:0000256" key="16">
    <source>
        <dbReference type="ARBA" id="ARBA00025218"/>
    </source>
</evidence>
<dbReference type="PROSITE" id="PS50855">
    <property type="entry name" value="COX1"/>
    <property type="match status" value="1"/>
</dbReference>
<keyword evidence="13 19" id="KW-0408">Iron</keyword>
<evidence type="ECO:0000256" key="17">
    <source>
        <dbReference type="ARBA" id="ARBA00047816"/>
    </source>
</evidence>
<keyword evidence="15 19" id="KW-0472">Membrane</keyword>
<evidence type="ECO:0000256" key="5">
    <source>
        <dbReference type="ARBA" id="ARBA00022475"/>
    </source>
</evidence>
<name>A0A371P3E2_9ACTN</name>
<keyword evidence="14 19" id="KW-0186">Copper</keyword>
<evidence type="ECO:0000256" key="11">
    <source>
        <dbReference type="ARBA" id="ARBA00022982"/>
    </source>
</evidence>
<evidence type="ECO:0000256" key="8">
    <source>
        <dbReference type="ARBA" id="ARBA00022692"/>
    </source>
</evidence>
<comment type="catalytic activity">
    <reaction evidence="17 19">
        <text>4 Fe(II)-[cytochrome c] + O2 + 8 H(+)(in) = 4 Fe(III)-[cytochrome c] + 2 H2O + 4 H(+)(out)</text>
        <dbReference type="Rhea" id="RHEA:11436"/>
        <dbReference type="Rhea" id="RHEA-COMP:10350"/>
        <dbReference type="Rhea" id="RHEA-COMP:14399"/>
        <dbReference type="ChEBI" id="CHEBI:15377"/>
        <dbReference type="ChEBI" id="CHEBI:15378"/>
        <dbReference type="ChEBI" id="CHEBI:15379"/>
        <dbReference type="ChEBI" id="CHEBI:29033"/>
        <dbReference type="ChEBI" id="CHEBI:29034"/>
        <dbReference type="EC" id="7.1.1.9"/>
    </reaction>
</comment>
<feature type="region of interest" description="Disordered" evidence="20">
    <location>
        <begin position="555"/>
        <end position="598"/>
    </location>
</feature>
<keyword evidence="4 18" id="KW-0813">Transport</keyword>
<dbReference type="GO" id="GO:0006119">
    <property type="term" value="P:oxidative phosphorylation"/>
    <property type="evidence" value="ECO:0007669"/>
    <property type="project" value="UniProtKB-UniPathway"/>
</dbReference>
<feature type="transmembrane region" description="Helical" evidence="19">
    <location>
        <begin position="43"/>
        <end position="62"/>
    </location>
</feature>
<dbReference type="Pfam" id="PF00115">
    <property type="entry name" value="COX1"/>
    <property type="match status" value="1"/>
</dbReference>
<feature type="transmembrane region" description="Helical" evidence="19">
    <location>
        <begin position="208"/>
        <end position="234"/>
    </location>
</feature>
<dbReference type="GO" id="GO:0005886">
    <property type="term" value="C:plasma membrane"/>
    <property type="evidence" value="ECO:0007669"/>
    <property type="project" value="UniProtKB-SubCell"/>
</dbReference>
<evidence type="ECO:0000256" key="4">
    <source>
        <dbReference type="ARBA" id="ARBA00022448"/>
    </source>
</evidence>
<feature type="transmembrane region" description="Helical" evidence="19">
    <location>
        <begin position="290"/>
        <end position="312"/>
    </location>
</feature>
<sequence>MADATAAFDDGSTTLRAGVKERTLGQKVVTVLTTTDHKVIGNMYLVTSFAFFIIGGILALMIRAELAQPGTQFVDDETYNQLFTMHGTIMLLMFATPLFFGFGNAIMPLQIGAPDVAFPRLNMFSYWLYLFGSTIVVSGFFVPGGAASFGWFAYAPLSDAVNSPGVGGDLWVMGLWMSGLGTILGGVNFITTIFTMRAPGMTMFRMPIFVWNTLVTSMLVLIAFPIFAAALLSLEADRRLGAHVFDAANGGPILWQHLFWFFGHPEVYIIALPFFGIITEILPVFSRKPIFGYVGLVGATLMIAALSVAVWAHHMFVTGSVDLAFFSFMTFLIAVPTGVKFFNWIGTLWGGSLSFDTPLIFALGFLTTFLFGGLTGVILASPTLDFQLSDSYFVVAHFHYVVFGTVVFAMFAGFYFWWPKLTGRMLDEKLGKIHFWLLFIGFHLTFLVQHWLGVEGFPRRYADYGPGDGFTTLNEISSIGAFLLGASTLPFFFNVWKSRKGPLVGLDDPWGWGRSLEWATSSPPPRHNFTSLPRIRSESPAFDLHHPEIAALELADNPGEDSIFADAPDVSGKHGQANGRVQAESYDTEPDNNGKDGR</sequence>
<dbReference type="InterPro" id="IPR036927">
    <property type="entry name" value="Cyt_c_oxase-like_su1_sf"/>
</dbReference>
<feature type="transmembrane region" description="Helical" evidence="19">
    <location>
        <begin position="127"/>
        <end position="154"/>
    </location>
</feature>
<dbReference type="GO" id="GO:0046872">
    <property type="term" value="F:metal ion binding"/>
    <property type="evidence" value="ECO:0007669"/>
    <property type="project" value="UniProtKB-KW"/>
</dbReference>
<keyword evidence="8 18" id="KW-0812">Transmembrane</keyword>
<feature type="transmembrane region" description="Helical" evidence="19">
    <location>
        <begin position="358"/>
        <end position="380"/>
    </location>
</feature>
<keyword evidence="5 19" id="KW-1003">Cell membrane</keyword>
<dbReference type="EC" id="7.1.1.9" evidence="19"/>
<evidence type="ECO:0000256" key="9">
    <source>
        <dbReference type="ARBA" id="ARBA00022723"/>
    </source>
</evidence>
<feature type="transmembrane region" description="Helical" evidence="19">
    <location>
        <begin position="324"/>
        <end position="346"/>
    </location>
</feature>
<dbReference type="PANTHER" id="PTHR10422:SF18">
    <property type="entry name" value="CYTOCHROME C OXIDASE SUBUNIT 1"/>
    <property type="match status" value="1"/>
</dbReference>
<dbReference type="PRINTS" id="PR01165">
    <property type="entry name" value="CYCOXIDASEI"/>
</dbReference>
<feature type="domain" description="Cytochrome oxidase subunit I profile" evidence="21">
    <location>
        <begin position="19"/>
        <end position="536"/>
    </location>
</feature>
<dbReference type="CDD" id="cd01662">
    <property type="entry name" value="Ubiquinol_Oxidase_I"/>
    <property type="match status" value="1"/>
</dbReference>
<feature type="transmembrane region" description="Helical" evidence="19">
    <location>
        <begin position="174"/>
        <end position="196"/>
    </location>
</feature>
<evidence type="ECO:0000256" key="10">
    <source>
        <dbReference type="ARBA" id="ARBA00022967"/>
    </source>
</evidence>
<evidence type="ECO:0000313" key="23">
    <source>
        <dbReference type="Proteomes" id="UP000265581"/>
    </source>
</evidence>
<dbReference type="GO" id="GO:0004129">
    <property type="term" value="F:cytochrome-c oxidase activity"/>
    <property type="evidence" value="ECO:0007669"/>
    <property type="project" value="UniProtKB-EC"/>
</dbReference>
<evidence type="ECO:0000256" key="13">
    <source>
        <dbReference type="ARBA" id="ARBA00023004"/>
    </source>
</evidence>
<dbReference type="FunFam" id="1.20.210.10:FF:000003">
    <property type="entry name" value="Cytochrome c oxidase subunit 1"/>
    <property type="match status" value="1"/>
</dbReference>
<feature type="transmembrane region" description="Helical" evidence="19">
    <location>
        <begin position="392"/>
        <end position="418"/>
    </location>
</feature>
<comment type="subcellular location">
    <subcellularLocation>
        <location evidence="1 19">Cell membrane</location>
        <topology evidence="1 19">Multi-pass membrane protein</topology>
    </subcellularLocation>
</comment>
<dbReference type="InterPro" id="IPR014241">
    <property type="entry name" value="Cyt_c_oxidase_su1_bac"/>
</dbReference>
<dbReference type="InterPro" id="IPR023615">
    <property type="entry name" value="Cyt_c_Oxase_su1_BS"/>
</dbReference>
<organism evidence="22 23">
    <name type="scientific">Aeromicrobium endophyticum</name>
    <dbReference type="NCBI Taxonomy" id="2292704"/>
    <lineage>
        <taxon>Bacteria</taxon>
        <taxon>Bacillati</taxon>
        <taxon>Actinomycetota</taxon>
        <taxon>Actinomycetes</taxon>
        <taxon>Propionibacteriales</taxon>
        <taxon>Nocardioidaceae</taxon>
        <taxon>Aeromicrobium</taxon>
    </lineage>
</organism>
<keyword evidence="6 18" id="KW-0349">Heme</keyword>
<gene>
    <name evidence="22" type="primary">ctaD</name>
    <name evidence="22" type="ORF">DX116_14995</name>
</gene>
<dbReference type="Gene3D" id="1.20.210.10">
    <property type="entry name" value="Cytochrome c oxidase-like, subunit I domain"/>
    <property type="match status" value="1"/>
</dbReference>
<evidence type="ECO:0000259" key="21">
    <source>
        <dbReference type="PROSITE" id="PS50855"/>
    </source>
</evidence>
<evidence type="ECO:0000256" key="15">
    <source>
        <dbReference type="ARBA" id="ARBA00023136"/>
    </source>
</evidence>
<dbReference type="UniPathway" id="UPA00705"/>
<evidence type="ECO:0000256" key="7">
    <source>
        <dbReference type="ARBA" id="ARBA00022660"/>
    </source>
</evidence>
<dbReference type="GO" id="GO:0015990">
    <property type="term" value="P:electron transport coupled proton transport"/>
    <property type="evidence" value="ECO:0007669"/>
    <property type="project" value="InterPro"/>
</dbReference>
<dbReference type="GO" id="GO:0016491">
    <property type="term" value="F:oxidoreductase activity"/>
    <property type="evidence" value="ECO:0007669"/>
    <property type="project" value="UniProtKB-KW"/>
</dbReference>
<keyword evidence="10" id="KW-1278">Translocase</keyword>
<feature type="transmembrane region" description="Helical" evidence="19">
    <location>
        <begin position="430"/>
        <end position="452"/>
    </location>
</feature>
<dbReference type="RefSeq" id="WP_119705034.1">
    <property type="nucleotide sequence ID" value="NZ_JBHSOI010000002.1"/>
</dbReference>
<comment type="function">
    <text evidence="16 19">Cytochrome c oxidase is the component of the respiratory chain that catalyzes the reduction of oxygen to water. Subunits 1-3 form the functional core of the enzyme complex. CO I is the catalytic subunit of the enzyme. Electrons originating in cytochrome c are transferred via the copper A center of subunit 2 and heme A of subunit 1 to the bimetallic center formed by heme A3 and copper B.</text>
</comment>
<dbReference type="PROSITE" id="PS00077">
    <property type="entry name" value="COX1_CUB"/>
    <property type="match status" value="1"/>
</dbReference>
<dbReference type="PANTHER" id="PTHR10422">
    <property type="entry name" value="CYTOCHROME C OXIDASE SUBUNIT 1"/>
    <property type="match status" value="1"/>
</dbReference>
<keyword evidence="11 18" id="KW-0249">Electron transport</keyword>
<dbReference type="AlphaFoldDB" id="A0A371P3E2"/>
<evidence type="ECO:0000256" key="20">
    <source>
        <dbReference type="SAM" id="MobiDB-lite"/>
    </source>
</evidence>
<proteinExistence type="inferred from homology"/>
<dbReference type="SUPFAM" id="SSF81442">
    <property type="entry name" value="Cytochrome c oxidase subunit I-like"/>
    <property type="match status" value="1"/>
</dbReference>
<dbReference type="EMBL" id="QUBR01000002">
    <property type="protein sequence ID" value="REK70441.1"/>
    <property type="molecule type" value="Genomic_DNA"/>
</dbReference>
<evidence type="ECO:0000256" key="14">
    <source>
        <dbReference type="ARBA" id="ARBA00023008"/>
    </source>
</evidence>
<keyword evidence="23" id="KW-1185">Reference proteome</keyword>
<evidence type="ECO:0000256" key="18">
    <source>
        <dbReference type="RuleBase" id="RU000370"/>
    </source>
</evidence>
<feature type="transmembrane region" description="Helical" evidence="19">
    <location>
        <begin position="472"/>
        <end position="493"/>
    </location>
</feature>